<keyword evidence="2" id="KW-1185">Reference proteome</keyword>
<gene>
    <name evidence="1" type="ORF">BJX66DRAFT_316485</name>
</gene>
<evidence type="ECO:0000313" key="2">
    <source>
        <dbReference type="Proteomes" id="UP001610563"/>
    </source>
</evidence>
<accession>A0ABR4FMM8</accession>
<proteinExistence type="predicted"/>
<protein>
    <submittedName>
        <fullName evidence="1">Uncharacterized protein</fullName>
    </submittedName>
</protein>
<name>A0ABR4FMM8_9EURO</name>
<organism evidence="1 2">
    <name type="scientific">Aspergillus keveii</name>
    <dbReference type="NCBI Taxonomy" id="714993"/>
    <lineage>
        <taxon>Eukaryota</taxon>
        <taxon>Fungi</taxon>
        <taxon>Dikarya</taxon>
        <taxon>Ascomycota</taxon>
        <taxon>Pezizomycotina</taxon>
        <taxon>Eurotiomycetes</taxon>
        <taxon>Eurotiomycetidae</taxon>
        <taxon>Eurotiales</taxon>
        <taxon>Aspergillaceae</taxon>
        <taxon>Aspergillus</taxon>
        <taxon>Aspergillus subgen. Nidulantes</taxon>
    </lineage>
</organism>
<dbReference type="EMBL" id="JBFTWV010000176">
    <property type="protein sequence ID" value="KAL2784523.1"/>
    <property type="molecule type" value="Genomic_DNA"/>
</dbReference>
<comment type="caution">
    <text evidence="1">The sequence shown here is derived from an EMBL/GenBank/DDBJ whole genome shotgun (WGS) entry which is preliminary data.</text>
</comment>
<sequence length="72" mass="7835">MPSPHKVAGRPVTTCHGIGVEAWPRERLWGLETRNPTRVTGREALLAVPSGRDAWPIVIIISIGTASITKRP</sequence>
<reference evidence="1 2" key="1">
    <citation type="submission" date="2024-07" db="EMBL/GenBank/DDBJ databases">
        <title>Section-level genome sequencing and comparative genomics of Aspergillus sections Usti and Cavernicolus.</title>
        <authorList>
            <consortium name="Lawrence Berkeley National Laboratory"/>
            <person name="Nybo J.L."/>
            <person name="Vesth T.C."/>
            <person name="Theobald S."/>
            <person name="Frisvad J.C."/>
            <person name="Larsen T.O."/>
            <person name="Kjaerboelling I."/>
            <person name="Rothschild-Mancinelli K."/>
            <person name="Lyhne E.K."/>
            <person name="Kogle M.E."/>
            <person name="Barry K."/>
            <person name="Clum A."/>
            <person name="Na H."/>
            <person name="Ledsgaard L."/>
            <person name="Lin J."/>
            <person name="Lipzen A."/>
            <person name="Kuo A."/>
            <person name="Riley R."/>
            <person name="Mondo S."/>
            <person name="Labutti K."/>
            <person name="Haridas S."/>
            <person name="Pangalinan J."/>
            <person name="Salamov A.A."/>
            <person name="Simmons B.A."/>
            <person name="Magnuson J.K."/>
            <person name="Chen J."/>
            <person name="Drula E."/>
            <person name="Henrissat B."/>
            <person name="Wiebenga A."/>
            <person name="Lubbers R.J."/>
            <person name="Gomes A.C."/>
            <person name="Makela M.R."/>
            <person name="Stajich J."/>
            <person name="Grigoriev I.V."/>
            <person name="Mortensen U.H."/>
            <person name="De Vries R.P."/>
            <person name="Baker S.E."/>
            <person name="Andersen M.R."/>
        </authorList>
    </citation>
    <scope>NUCLEOTIDE SEQUENCE [LARGE SCALE GENOMIC DNA]</scope>
    <source>
        <strain evidence="1 2">CBS 209.92</strain>
    </source>
</reference>
<dbReference type="Proteomes" id="UP001610563">
    <property type="component" value="Unassembled WGS sequence"/>
</dbReference>
<evidence type="ECO:0000313" key="1">
    <source>
        <dbReference type="EMBL" id="KAL2784523.1"/>
    </source>
</evidence>